<dbReference type="SUPFAM" id="SSF51735">
    <property type="entry name" value="NAD(P)-binding Rossmann-fold domains"/>
    <property type="match status" value="1"/>
</dbReference>
<comment type="caution">
    <text evidence="5">The sequence shown here is derived from an EMBL/GenBank/DDBJ whole genome shotgun (WGS) entry which is preliminary data.</text>
</comment>
<evidence type="ECO:0000256" key="2">
    <source>
        <dbReference type="ARBA" id="ARBA00023002"/>
    </source>
</evidence>
<dbReference type="PANTHER" id="PTHR44196:SF1">
    <property type="entry name" value="DEHYDROGENASE_REDUCTASE SDR FAMILY MEMBER 7B"/>
    <property type="match status" value="1"/>
</dbReference>
<dbReference type="Proteomes" id="UP001597511">
    <property type="component" value="Unassembled WGS sequence"/>
</dbReference>
<keyword evidence="6" id="KW-1185">Reference proteome</keyword>
<evidence type="ECO:0000256" key="1">
    <source>
        <dbReference type="ARBA" id="ARBA00006484"/>
    </source>
</evidence>
<dbReference type="PRINTS" id="PR00081">
    <property type="entry name" value="GDHRDH"/>
</dbReference>
<dbReference type="InterPro" id="IPR057326">
    <property type="entry name" value="KR_dom"/>
</dbReference>
<accession>A0ABW6A6Z0</accession>
<evidence type="ECO:0000313" key="5">
    <source>
        <dbReference type="EMBL" id="MFD2921118.1"/>
    </source>
</evidence>
<organism evidence="5 6">
    <name type="scientific">Terrimonas rubra</name>
    <dbReference type="NCBI Taxonomy" id="1035890"/>
    <lineage>
        <taxon>Bacteria</taxon>
        <taxon>Pseudomonadati</taxon>
        <taxon>Bacteroidota</taxon>
        <taxon>Chitinophagia</taxon>
        <taxon>Chitinophagales</taxon>
        <taxon>Chitinophagaceae</taxon>
        <taxon>Terrimonas</taxon>
    </lineage>
</organism>
<reference evidence="6" key="1">
    <citation type="journal article" date="2019" name="Int. J. Syst. Evol. Microbiol.">
        <title>The Global Catalogue of Microorganisms (GCM) 10K type strain sequencing project: providing services to taxonomists for standard genome sequencing and annotation.</title>
        <authorList>
            <consortium name="The Broad Institute Genomics Platform"/>
            <consortium name="The Broad Institute Genome Sequencing Center for Infectious Disease"/>
            <person name="Wu L."/>
            <person name="Ma J."/>
        </authorList>
    </citation>
    <scope>NUCLEOTIDE SEQUENCE [LARGE SCALE GENOMIC DNA]</scope>
    <source>
        <strain evidence="6">KCTC 23299</strain>
    </source>
</reference>
<dbReference type="InterPro" id="IPR036291">
    <property type="entry name" value="NAD(P)-bd_dom_sf"/>
</dbReference>
<name>A0ABW6A6Z0_9BACT</name>
<gene>
    <name evidence="5" type="ORF">ACFS6H_15435</name>
</gene>
<dbReference type="PRINTS" id="PR00080">
    <property type="entry name" value="SDRFAMILY"/>
</dbReference>
<dbReference type="RefSeq" id="WP_386100800.1">
    <property type="nucleotide sequence ID" value="NZ_JBHUOZ010000003.1"/>
</dbReference>
<sequence length="269" mass="29881">MSANYKNKVVVVTGGTEGIGRALVEQLLSQGAMVATCARDHDRLYALQSAFPSSPLHTMVADISNENDCRRFIETTLKYFGGIDVLINNAGISMWALMKDSSVDLVKKIMDVNFWGAVYCTKYALDSIISRKGTIVGVSSVAGYRGLPGRSGYAASKFAMQGWLESLKTELLHEDVHVMWVCPGFTVSKIRYNAITSEGKPHGVEPLNDDEMMSAADCATHILTAIEKKKRTLLLTFEGKRIVWLNRLFPKWADKMVQKFYLKNGELVK</sequence>
<proteinExistence type="inferred from homology"/>
<feature type="domain" description="Ketoreductase" evidence="4">
    <location>
        <begin position="8"/>
        <end position="185"/>
    </location>
</feature>
<dbReference type="Pfam" id="PF00106">
    <property type="entry name" value="adh_short"/>
    <property type="match status" value="1"/>
</dbReference>
<evidence type="ECO:0000256" key="3">
    <source>
        <dbReference type="RuleBase" id="RU000363"/>
    </source>
</evidence>
<evidence type="ECO:0000259" key="4">
    <source>
        <dbReference type="SMART" id="SM00822"/>
    </source>
</evidence>
<evidence type="ECO:0000313" key="6">
    <source>
        <dbReference type="Proteomes" id="UP001597511"/>
    </source>
</evidence>
<dbReference type="NCBIfam" id="NF004825">
    <property type="entry name" value="PRK06181.1"/>
    <property type="match status" value="1"/>
</dbReference>
<dbReference type="PANTHER" id="PTHR44196">
    <property type="entry name" value="DEHYDROGENASE/REDUCTASE SDR FAMILY MEMBER 7B"/>
    <property type="match status" value="1"/>
</dbReference>
<comment type="similarity">
    <text evidence="1 3">Belongs to the short-chain dehydrogenases/reductases (SDR) family.</text>
</comment>
<keyword evidence="2" id="KW-0560">Oxidoreductase</keyword>
<dbReference type="InterPro" id="IPR002347">
    <property type="entry name" value="SDR_fam"/>
</dbReference>
<dbReference type="EMBL" id="JBHUOZ010000003">
    <property type="protein sequence ID" value="MFD2921118.1"/>
    <property type="molecule type" value="Genomic_DNA"/>
</dbReference>
<dbReference type="Gene3D" id="3.40.50.720">
    <property type="entry name" value="NAD(P)-binding Rossmann-like Domain"/>
    <property type="match status" value="1"/>
</dbReference>
<protein>
    <submittedName>
        <fullName evidence="5">SDR family oxidoreductase</fullName>
    </submittedName>
</protein>
<dbReference type="SMART" id="SM00822">
    <property type="entry name" value="PKS_KR"/>
    <property type="match status" value="1"/>
</dbReference>